<protein>
    <submittedName>
        <fullName evidence="1">Uncharacterized protein</fullName>
    </submittedName>
</protein>
<keyword evidence="2" id="KW-1185">Reference proteome</keyword>
<comment type="caution">
    <text evidence="1">The sequence shown here is derived from an EMBL/GenBank/DDBJ whole genome shotgun (WGS) entry which is preliminary data.</text>
</comment>
<dbReference type="EMBL" id="JBHSXS010000012">
    <property type="protein sequence ID" value="MFC6882209.1"/>
    <property type="molecule type" value="Genomic_DNA"/>
</dbReference>
<dbReference type="Proteomes" id="UP001596380">
    <property type="component" value="Unassembled WGS sequence"/>
</dbReference>
<evidence type="ECO:0000313" key="1">
    <source>
        <dbReference type="EMBL" id="MFC6882209.1"/>
    </source>
</evidence>
<organism evidence="1 2">
    <name type="scientific">Actinomadura yumaensis</name>
    <dbReference type="NCBI Taxonomy" id="111807"/>
    <lineage>
        <taxon>Bacteria</taxon>
        <taxon>Bacillati</taxon>
        <taxon>Actinomycetota</taxon>
        <taxon>Actinomycetes</taxon>
        <taxon>Streptosporangiales</taxon>
        <taxon>Thermomonosporaceae</taxon>
        <taxon>Actinomadura</taxon>
    </lineage>
</organism>
<dbReference type="RefSeq" id="WP_160822703.1">
    <property type="nucleotide sequence ID" value="NZ_JBHSXE010000001.1"/>
</dbReference>
<accession>A0ABW2CKY8</accession>
<sequence length="56" mass="6547">MDRDEGRDLDRLLRQASAATRRDLDATVDVEQHLHDLYRRMGLDPALTRQNESPTR</sequence>
<gene>
    <name evidence="1" type="ORF">ACFQKB_20820</name>
</gene>
<reference evidence="2" key="1">
    <citation type="journal article" date="2019" name="Int. J. Syst. Evol. Microbiol.">
        <title>The Global Catalogue of Microorganisms (GCM) 10K type strain sequencing project: providing services to taxonomists for standard genome sequencing and annotation.</title>
        <authorList>
            <consortium name="The Broad Institute Genomics Platform"/>
            <consortium name="The Broad Institute Genome Sequencing Center for Infectious Disease"/>
            <person name="Wu L."/>
            <person name="Ma J."/>
        </authorList>
    </citation>
    <scope>NUCLEOTIDE SEQUENCE [LARGE SCALE GENOMIC DNA]</scope>
    <source>
        <strain evidence="2">JCM 3369</strain>
    </source>
</reference>
<proteinExistence type="predicted"/>
<name>A0ABW2CKY8_9ACTN</name>
<evidence type="ECO:0000313" key="2">
    <source>
        <dbReference type="Proteomes" id="UP001596380"/>
    </source>
</evidence>